<evidence type="ECO:0000313" key="5">
    <source>
        <dbReference type="EMBL" id="CUK27325.1"/>
    </source>
</evidence>
<dbReference type="Gene3D" id="3.10.560.10">
    <property type="entry name" value="Outer membrane lipoprotein wza domain like"/>
    <property type="match status" value="1"/>
</dbReference>
<feature type="domain" description="Polysaccharide export protein N-terminal" evidence="3">
    <location>
        <begin position="35"/>
        <end position="104"/>
    </location>
</feature>
<dbReference type="Gene3D" id="3.30.1950.10">
    <property type="entry name" value="wza like domain"/>
    <property type="match status" value="1"/>
</dbReference>
<dbReference type="EMBL" id="CYUE01000022">
    <property type="protein sequence ID" value="CUK27325.1"/>
    <property type="molecule type" value="Genomic_DNA"/>
</dbReference>
<keyword evidence="1" id="KW-0732">Signal</keyword>
<dbReference type="STRING" id="1715691.TA5113_00668"/>
<dbReference type="InterPro" id="IPR049712">
    <property type="entry name" value="Poly_export"/>
</dbReference>
<gene>
    <name evidence="5" type="ORF">TA5114_03153</name>
</gene>
<feature type="coiled-coil region" evidence="2">
    <location>
        <begin position="319"/>
        <end position="346"/>
    </location>
</feature>
<dbReference type="Pfam" id="PF02563">
    <property type="entry name" value="Poly_export"/>
    <property type="match status" value="1"/>
</dbReference>
<dbReference type="Proteomes" id="UP000051184">
    <property type="component" value="Unassembled WGS sequence"/>
</dbReference>
<accession>A0A0P1IUT8</accession>
<dbReference type="InterPro" id="IPR019554">
    <property type="entry name" value="Soluble_ligand-bd"/>
</dbReference>
<protein>
    <submittedName>
        <fullName evidence="5">Polysaccharide export protein EpsE</fullName>
    </submittedName>
</protein>
<proteinExistence type="predicted"/>
<dbReference type="RefSeq" id="WP_058316242.1">
    <property type="nucleotide sequence ID" value="NZ_CYTO01000007.1"/>
</dbReference>
<feature type="domain" description="Soluble ligand binding" evidence="4">
    <location>
        <begin position="113"/>
        <end position="147"/>
    </location>
</feature>
<sequence length="405" mass="44163">MLLSKTSWLQFAVLLFGWGLMDSNAQAAERALGLYRLTAGDVISIAHSGLDDAIEARVDIDGHVRLVDFGVIAVRGLTLSAAETAIADAIESAGYFVEPRVDIALIDYAPIVVAGDVAEPGRIDFIPGMSIETAIAIAGGTRTFGRLQSEMSHLRSGLEGTARQRQFDIVSQKVEIARLKATLAESLTLGLSDETSKAIDGLPEIADLAKDTQRLLNADLRRADVLIANWDQEISAIETQRAIYADRLKVREEVAAFARSELAIAKDLQEKGLQTSARLLSVELREANARSDVLELRTAQVVAATAQAQAERERENFLTQRETRLLKELNAAKEQLAKDVVDLARINEQLAHLDDPILSASFSDPTFDIVLRLNRQSRELKEASLATAVMPGDIVFIELQPIASE</sequence>
<dbReference type="GO" id="GO:0015159">
    <property type="term" value="F:polysaccharide transmembrane transporter activity"/>
    <property type="evidence" value="ECO:0007669"/>
    <property type="project" value="InterPro"/>
</dbReference>
<dbReference type="PANTHER" id="PTHR33619">
    <property type="entry name" value="POLYSACCHARIDE EXPORT PROTEIN GFCE-RELATED"/>
    <property type="match status" value="1"/>
</dbReference>
<evidence type="ECO:0000259" key="3">
    <source>
        <dbReference type="Pfam" id="PF02563"/>
    </source>
</evidence>
<dbReference type="InterPro" id="IPR003715">
    <property type="entry name" value="Poly_export_N"/>
</dbReference>
<evidence type="ECO:0000256" key="2">
    <source>
        <dbReference type="SAM" id="Coils"/>
    </source>
</evidence>
<dbReference type="PANTHER" id="PTHR33619:SF3">
    <property type="entry name" value="POLYSACCHARIDE EXPORT PROTEIN GFCE-RELATED"/>
    <property type="match status" value="1"/>
</dbReference>
<reference evidence="6" key="1">
    <citation type="submission" date="2015-09" db="EMBL/GenBank/DDBJ databases">
        <authorList>
            <person name="Rodrigo-Torres Lidia"/>
            <person name="Arahal R.David."/>
        </authorList>
    </citation>
    <scope>NUCLEOTIDE SEQUENCE [LARGE SCALE GENOMIC DNA]</scope>
    <source>
        <strain evidence="6">CECT 5114</strain>
    </source>
</reference>
<evidence type="ECO:0000313" key="6">
    <source>
        <dbReference type="Proteomes" id="UP000051184"/>
    </source>
</evidence>
<keyword evidence="2" id="KW-0175">Coiled coil</keyword>
<dbReference type="OrthoDB" id="197007at2"/>
<dbReference type="AlphaFoldDB" id="A0A0P1IUT8"/>
<organism evidence="5 6">
    <name type="scientific">Cognatishimia activa</name>
    <dbReference type="NCBI Taxonomy" id="1715691"/>
    <lineage>
        <taxon>Bacteria</taxon>
        <taxon>Pseudomonadati</taxon>
        <taxon>Pseudomonadota</taxon>
        <taxon>Alphaproteobacteria</taxon>
        <taxon>Rhodobacterales</taxon>
        <taxon>Paracoccaceae</taxon>
        <taxon>Cognatishimia</taxon>
    </lineage>
</organism>
<name>A0A0P1IUT8_9RHOB</name>
<evidence type="ECO:0000256" key="1">
    <source>
        <dbReference type="ARBA" id="ARBA00022729"/>
    </source>
</evidence>
<evidence type="ECO:0000259" key="4">
    <source>
        <dbReference type="Pfam" id="PF10531"/>
    </source>
</evidence>
<keyword evidence="6" id="KW-1185">Reference proteome</keyword>
<dbReference type="Pfam" id="PF10531">
    <property type="entry name" value="SLBB"/>
    <property type="match status" value="1"/>
</dbReference>